<dbReference type="PANTHER" id="PTHR21301:SF10">
    <property type="entry name" value="REVERSE TRANSCRIPTASE DOMAIN-CONTAINING PROTEIN"/>
    <property type="match status" value="1"/>
</dbReference>
<accession>A0A151JYE6</accession>
<evidence type="ECO:0000313" key="3">
    <source>
        <dbReference type="EMBL" id="KYN41474.1"/>
    </source>
</evidence>
<gene>
    <name evidence="3" type="ORF">ALC56_04115</name>
</gene>
<evidence type="ECO:0000259" key="2">
    <source>
        <dbReference type="Pfam" id="PF26215"/>
    </source>
</evidence>
<reference evidence="3 4" key="1">
    <citation type="submission" date="2016-03" db="EMBL/GenBank/DDBJ databases">
        <title>Trachymyrmex septentrionalis WGS genome.</title>
        <authorList>
            <person name="Nygaard S."/>
            <person name="Hu H."/>
            <person name="Boomsma J."/>
            <person name="Zhang G."/>
        </authorList>
    </citation>
    <scope>NUCLEOTIDE SEQUENCE [LARGE SCALE GENOMIC DNA]</scope>
    <source>
        <strain evidence="3">Tsep2-gDNA-1</strain>
        <tissue evidence="3">Whole body</tissue>
    </source>
</reference>
<name>A0A151JYE6_9HYME</name>
<feature type="domain" description="GIY-YIG" evidence="1">
    <location>
        <begin position="169"/>
        <end position="203"/>
    </location>
</feature>
<organism evidence="3 4">
    <name type="scientific">Trachymyrmex septentrionalis</name>
    <dbReference type="NCBI Taxonomy" id="34720"/>
    <lineage>
        <taxon>Eukaryota</taxon>
        <taxon>Metazoa</taxon>
        <taxon>Ecdysozoa</taxon>
        <taxon>Arthropoda</taxon>
        <taxon>Hexapoda</taxon>
        <taxon>Insecta</taxon>
        <taxon>Pterygota</taxon>
        <taxon>Neoptera</taxon>
        <taxon>Endopterygota</taxon>
        <taxon>Hymenoptera</taxon>
        <taxon>Apocrita</taxon>
        <taxon>Aculeata</taxon>
        <taxon>Formicoidea</taxon>
        <taxon>Formicidae</taxon>
        <taxon>Myrmicinae</taxon>
        <taxon>Trachymyrmex</taxon>
    </lineage>
</organism>
<feature type="non-terminal residue" evidence="3">
    <location>
        <position position="1"/>
    </location>
</feature>
<dbReference type="EMBL" id="KQ981475">
    <property type="protein sequence ID" value="KYN41474.1"/>
    <property type="molecule type" value="Genomic_DNA"/>
</dbReference>
<keyword evidence="4" id="KW-1185">Reference proteome</keyword>
<evidence type="ECO:0000259" key="1">
    <source>
        <dbReference type="Pfam" id="PF01541"/>
    </source>
</evidence>
<dbReference type="InterPro" id="IPR000305">
    <property type="entry name" value="GIY-YIG_endonuc"/>
</dbReference>
<dbReference type="Pfam" id="PF01541">
    <property type="entry name" value="GIY-YIG"/>
    <property type="match status" value="1"/>
</dbReference>
<proteinExistence type="predicted"/>
<dbReference type="Gene3D" id="3.40.1440.10">
    <property type="entry name" value="GIY-YIG endonuclease"/>
    <property type="match status" value="1"/>
</dbReference>
<sequence length="223" mass="26113">INFLDIKLLNDNGSIIFNLYKKPTDSGRFLNFFSNHPTIHKKGVGLLDKILFLSHPKFQHTNIDSLINTLLRNGYPLQFLFKTINNRIKTLSRKKNFDTINEHNLNSNMTTSTEKKKFFTIPYLKGMSEKFNIALNKFQFELVYKPMNNLNRFIKTGKDKIKKKELSNVVYQINCKDCDYSYVGQTKRKLKTRLKEHINDLKKPVNSLSVISNHRIDTDHAID</sequence>
<dbReference type="InterPro" id="IPR035901">
    <property type="entry name" value="GIY-YIG_endonuc_sf"/>
</dbReference>
<feature type="domain" description="Helix-turn-helix" evidence="2">
    <location>
        <begin position="28"/>
        <end position="85"/>
    </location>
</feature>
<evidence type="ECO:0000313" key="4">
    <source>
        <dbReference type="Proteomes" id="UP000078541"/>
    </source>
</evidence>
<protein>
    <submittedName>
        <fullName evidence="3">Uncharacterized protein</fullName>
    </submittedName>
</protein>
<dbReference type="SUPFAM" id="SSF82771">
    <property type="entry name" value="GIY-YIG endonuclease"/>
    <property type="match status" value="1"/>
</dbReference>
<dbReference type="Pfam" id="PF26215">
    <property type="entry name" value="HTH_animal"/>
    <property type="match status" value="1"/>
</dbReference>
<dbReference type="AlphaFoldDB" id="A0A151JYE6"/>
<dbReference type="PANTHER" id="PTHR21301">
    <property type="entry name" value="REVERSE TRANSCRIPTASE"/>
    <property type="match status" value="1"/>
</dbReference>
<dbReference type="STRING" id="34720.A0A151JYE6"/>
<dbReference type="Proteomes" id="UP000078541">
    <property type="component" value="Unassembled WGS sequence"/>
</dbReference>
<dbReference type="InterPro" id="IPR058912">
    <property type="entry name" value="HTH_animal"/>
</dbReference>